<dbReference type="Pfam" id="PF02698">
    <property type="entry name" value="DUF218"/>
    <property type="match status" value="1"/>
</dbReference>
<evidence type="ECO:0000313" key="2">
    <source>
        <dbReference type="EMBL" id="MFL0194875.1"/>
    </source>
</evidence>
<dbReference type="InterPro" id="IPR003848">
    <property type="entry name" value="DUF218"/>
</dbReference>
<sequence length="196" mass="22127">MKKSFKFILCLFILVFTTVLITEIQIIIFGQNAQPKKSDCIIVLGCKVYGSTPSPFLIWRLDNGVNLYHRGYGKYIIVSGGRGEGENISEAEAMKNYLVSKGVNSSKVIMEDKSASTIANLVNSKKIMNARGFKTAVIVSNKYHLKRASLMAESQHIDGSYSGVFVSLYKQREISGYIREIPAVWKYYFYKIFGLY</sequence>
<dbReference type="InterPro" id="IPR014729">
    <property type="entry name" value="Rossmann-like_a/b/a_fold"/>
</dbReference>
<feature type="domain" description="DUF218" evidence="1">
    <location>
        <begin position="39"/>
        <end position="157"/>
    </location>
</feature>
<dbReference type="CDD" id="cd06259">
    <property type="entry name" value="YdcF-like"/>
    <property type="match status" value="1"/>
</dbReference>
<proteinExistence type="predicted"/>
<accession>A0ABW8SFW9</accession>
<comment type="caution">
    <text evidence="2">The sequence shown here is derived from an EMBL/GenBank/DDBJ whole genome shotgun (WGS) entry which is preliminary data.</text>
</comment>
<dbReference type="InterPro" id="IPR051599">
    <property type="entry name" value="Cell_Envelope_Assoc"/>
</dbReference>
<organism evidence="2 3">
    <name type="scientific">Candidatus Clostridium eludens</name>
    <dbReference type="NCBI Taxonomy" id="3381663"/>
    <lineage>
        <taxon>Bacteria</taxon>
        <taxon>Bacillati</taxon>
        <taxon>Bacillota</taxon>
        <taxon>Clostridia</taxon>
        <taxon>Eubacteriales</taxon>
        <taxon>Clostridiaceae</taxon>
        <taxon>Clostridium</taxon>
    </lineage>
</organism>
<dbReference type="PANTHER" id="PTHR30336:SF4">
    <property type="entry name" value="ENVELOPE BIOGENESIS FACTOR ELYC"/>
    <property type="match status" value="1"/>
</dbReference>
<dbReference type="PANTHER" id="PTHR30336">
    <property type="entry name" value="INNER MEMBRANE PROTEIN, PROBABLE PERMEASE"/>
    <property type="match status" value="1"/>
</dbReference>
<dbReference type="EMBL" id="JBJHZX010000005">
    <property type="protein sequence ID" value="MFL0194875.1"/>
    <property type="molecule type" value="Genomic_DNA"/>
</dbReference>
<gene>
    <name evidence="2" type="ORF">ACJDU8_04700</name>
</gene>
<name>A0ABW8SFW9_9CLOT</name>
<evidence type="ECO:0000259" key="1">
    <source>
        <dbReference type="Pfam" id="PF02698"/>
    </source>
</evidence>
<keyword evidence="3" id="KW-1185">Reference proteome</keyword>
<evidence type="ECO:0000313" key="3">
    <source>
        <dbReference type="Proteomes" id="UP001623660"/>
    </source>
</evidence>
<dbReference type="Gene3D" id="3.40.50.620">
    <property type="entry name" value="HUPs"/>
    <property type="match status" value="1"/>
</dbReference>
<dbReference type="Proteomes" id="UP001623660">
    <property type="component" value="Unassembled WGS sequence"/>
</dbReference>
<reference evidence="2 3" key="1">
    <citation type="submission" date="2024-11" db="EMBL/GenBank/DDBJ databases">
        <authorList>
            <person name="Heng Y.C."/>
            <person name="Lim A.C.H."/>
            <person name="Lee J.K.Y."/>
            <person name="Kittelmann S."/>
        </authorList>
    </citation>
    <scope>NUCLEOTIDE SEQUENCE [LARGE SCALE GENOMIC DNA]</scope>
    <source>
        <strain evidence="2 3">WILCCON 0269</strain>
    </source>
</reference>
<dbReference type="RefSeq" id="WP_406790997.1">
    <property type="nucleotide sequence ID" value="NZ_JBJHZX010000005.1"/>
</dbReference>
<protein>
    <submittedName>
        <fullName evidence="2">YdcF family protein</fullName>
    </submittedName>
</protein>